<evidence type="ECO:0000256" key="2">
    <source>
        <dbReference type="PIRSR" id="PIRSR004789-51"/>
    </source>
</evidence>
<dbReference type="EMBL" id="CP003221">
    <property type="protein sequence ID" value="EGJ49928.1"/>
    <property type="molecule type" value="Genomic_DNA"/>
</dbReference>
<evidence type="ECO:0000313" key="3">
    <source>
        <dbReference type="EMBL" id="EGJ49928.1"/>
    </source>
</evidence>
<gene>
    <name evidence="3" type="ORF">Desaf_1592</name>
</gene>
<dbReference type="SUPFAM" id="SSF56300">
    <property type="entry name" value="Metallo-dependent phosphatases"/>
    <property type="match status" value="1"/>
</dbReference>
<feature type="binding site" evidence="2">
    <location>
        <position position="176"/>
    </location>
    <ligand>
        <name>Fe cation</name>
        <dbReference type="ChEBI" id="CHEBI:24875"/>
        <label>2</label>
    </ligand>
</feature>
<dbReference type="PIRSF" id="PIRSF004789">
    <property type="entry name" value="DR1281"/>
    <property type="match status" value="1"/>
</dbReference>
<dbReference type="PANTHER" id="PTHR36303:SF1">
    <property type="entry name" value="2',3'-CYCLIC-NUCLEOTIDE 2'-PHOSPHODIESTERASE"/>
    <property type="match status" value="1"/>
</dbReference>
<protein>
    <submittedName>
        <fullName evidence="3">Metallophosphoesterase</fullName>
    </submittedName>
</protein>
<dbReference type="Gene3D" id="3.60.21.10">
    <property type="match status" value="1"/>
</dbReference>
<feature type="binding site" evidence="2">
    <location>
        <position position="39"/>
    </location>
    <ligand>
        <name>Fe cation</name>
        <dbReference type="ChEBI" id="CHEBI:24875"/>
        <label>1</label>
    </ligand>
</feature>
<dbReference type="HOGENOM" id="CLU_068238_0_0_7"/>
<feature type="active site" description="Proton donor" evidence="1">
    <location>
        <position position="68"/>
    </location>
</feature>
<dbReference type="InterPro" id="IPR005235">
    <property type="entry name" value="YmdB-like"/>
</dbReference>
<feature type="binding site" evidence="2">
    <location>
        <position position="39"/>
    </location>
    <ligand>
        <name>Fe cation</name>
        <dbReference type="ChEBI" id="CHEBI:24875"/>
        <label>2</label>
    </ligand>
</feature>
<feature type="binding site" evidence="2">
    <location>
        <position position="178"/>
    </location>
    <ligand>
        <name>Fe cation</name>
        <dbReference type="ChEBI" id="CHEBI:24875"/>
        <label>1</label>
    </ligand>
</feature>
<dbReference type="PANTHER" id="PTHR36303">
    <property type="entry name" value="2',3'-CYCLIC-NUCLEOTIDE 2'-PHOSPHODIESTERASE"/>
    <property type="match status" value="1"/>
</dbReference>
<evidence type="ECO:0000313" key="4">
    <source>
        <dbReference type="Proteomes" id="UP000007844"/>
    </source>
</evidence>
<dbReference type="KEGG" id="daf:Desaf_1592"/>
<dbReference type="STRING" id="690850.Desaf_1592"/>
<dbReference type="eggNOG" id="COG1692">
    <property type="taxonomic scope" value="Bacteria"/>
</dbReference>
<evidence type="ECO:0000256" key="1">
    <source>
        <dbReference type="PIRSR" id="PIRSR004789-50"/>
    </source>
</evidence>
<proteinExistence type="predicted"/>
<feature type="binding site" evidence="2">
    <location>
        <position position="67"/>
    </location>
    <ligand>
        <name>Fe cation</name>
        <dbReference type="ChEBI" id="CHEBI:24875"/>
        <label>2</label>
    </ligand>
</feature>
<reference evidence="3 4" key="1">
    <citation type="journal article" date="2011" name="J. Bacteriol.">
        <title>Genome sequence of the mercury-methylating and pleomorphic Desulfovibrio africanus Strain Walvis Bay.</title>
        <authorList>
            <person name="Brown S.D."/>
            <person name="Wall J.D."/>
            <person name="Kucken A.M."/>
            <person name="Gilmour C.C."/>
            <person name="Podar M."/>
            <person name="Brandt C.C."/>
            <person name="Teshima H."/>
            <person name="Detter J.C."/>
            <person name="Han C.S."/>
            <person name="Land M.L."/>
            <person name="Lucas S."/>
            <person name="Han J."/>
            <person name="Pennacchio L."/>
            <person name="Nolan M."/>
            <person name="Pitluck S."/>
            <person name="Woyke T."/>
            <person name="Goodwin L."/>
            <person name="Palumbo A.V."/>
            <person name="Elias D.A."/>
        </authorList>
    </citation>
    <scope>NUCLEOTIDE SEQUENCE [LARGE SCALE GENOMIC DNA]</scope>
    <source>
        <strain evidence="3 4">Walvis Bay</strain>
    </source>
</reference>
<dbReference type="Proteomes" id="UP000007844">
    <property type="component" value="Chromosome"/>
</dbReference>
<organism evidence="3 4">
    <name type="scientific">Desulfocurvibacter africanus subsp. africanus str. Walvis Bay</name>
    <dbReference type="NCBI Taxonomy" id="690850"/>
    <lineage>
        <taxon>Bacteria</taxon>
        <taxon>Pseudomonadati</taxon>
        <taxon>Thermodesulfobacteriota</taxon>
        <taxon>Desulfovibrionia</taxon>
        <taxon>Desulfovibrionales</taxon>
        <taxon>Desulfovibrionaceae</taxon>
        <taxon>Desulfocurvibacter</taxon>
    </lineage>
</organism>
<name>F3Z130_DESAF</name>
<feature type="binding site" evidence="2">
    <location>
        <position position="40"/>
    </location>
    <ligand>
        <name>Fe cation</name>
        <dbReference type="ChEBI" id="CHEBI:24875"/>
        <label>1</label>
    </ligand>
</feature>
<keyword evidence="4" id="KW-1185">Reference proteome</keyword>
<dbReference type="RefSeq" id="WP_014259704.1">
    <property type="nucleotide sequence ID" value="NC_016629.1"/>
</dbReference>
<dbReference type="AlphaFoldDB" id="F3Z130"/>
<dbReference type="GO" id="GO:0046872">
    <property type="term" value="F:metal ion binding"/>
    <property type="evidence" value="ECO:0007669"/>
    <property type="project" value="UniProtKB-KW"/>
</dbReference>
<sequence>MRVLFLGDIVGRPGREAVAGEMRRLREELALDVALANAENASGGLGLKPDEARRLLDSGLDVLTSGNHIWKYREIQDYMPRTTRLLRPANYPQGAPGSGLGVYSAGGGVSYAVLNLQGRTYMEALECPFRTADALLAQVPEDVRVILVDFHAEATSEKIAMAYHLAGRVSAVLGTHTHVQTSDARILRDAHGQGHTAALTDLGMCGPEESILGMEAAPILSRFLTGMPTRFRVAGGAVLLEGALLRIDEGTGRAQSIEIFRRRLI</sequence>
<dbReference type="InterPro" id="IPR029052">
    <property type="entry name" value="Metallo-depent_PP-like"/>
</dbReference>
<dbReference type="GO" id="GO:0004113">
    <property type="term" value="F:2',3'-cyclic-nucleotide 3'-phosphodiesterase activity"/>
    <property type="evidence" value="ECO:0007669"/>
    <property type="project" value="TreeGrafter"/>
</dbReference>
<feature type="binding site" evidence="2">
    <location>
        <position position="8"/>
    </location>
    <ligand>
        <name>Fe cation</name>
        <dbReference type="ChEBI" id="CHEBI:24875"/>
        <label>1</label>
    </ligand>
</feature>
<keyword evidence="2" id="KW-0479">Metal-binding</keyword>
<accession>F3Z130</accession>
<feature type="binding site" evidence="2">
    <location>
        <position position="151"/>
    </location>
    <ligand>
        <name>Fe cation</name>
        <dbReference type="ChEBI" id="CHEBI:24875"/>
        <label>2</label>
    </ligand>
</feature>
<dbReference type="Pfam" id="PF13277">
    <property type="entry name" value="YmdB"/>
    <property type="match status" value="1"/>
</dbReference>